<dbReference type="EMBL" id="CP013023">
    <property type="protein sequence ID" value="ANF97898.1"/>
    <property type="molecule type" value="Genomic_DNA"/>
</dbReference>
<dbReference type="SUPFAM" id="SSF47413">
    <property type="entry name" value="lambda repressor-like DNA-binding domains"/>
    <property type="match status" value="1"/>
</dbReference>
<dbReference type="Proteomes" id="UP000078148">
    <property type="component" value="Chromosome"/>
</dbReference>
<reference evidence="5 6" key="2">
    <citation type="journal article" date="2016" name="Int. J. Syst. Evol. Microbiol.">
        <title>Paenibacillus bovis sp. nov., isolated from raw yak (Bos grunniens) milk.</title>
        <authorList>
            <person name="Gao C."/>
            <person name="Han J."/>
            <person name="Liu Z."/>
            <person name="Xu X."/>
            <person name="Hang F."/>
            <person name="Wu Z."/>
        </authorList>
    </citation>
    <scope>NUCLEOTIDE SEQUENCE [LARGE SCALE GENOMIC DNA]</scope>
    <source>
        <strain evidence="5 6">BD3526</strain>
    </source>
</reference>
<dbReference type="PANTHER" id="PTHR30146">
    <property type="entry name" value="LACI-RELATED TRANSCRIPTIONAL REPRESSOR"/>
    <property type="match status" value="1"/>
</dbReference>
<dbReference type="Gene3D" id="1.10.260.40">
    <property type="entry name" value="lambda repressor-like DNA-binding domains"/>
    <property type="match status" value="1"/>
</dbReference>
<organism evidence="5 6">
    <name type="scientific">Paenibacillus bovis</name>
    <dbReference type="NCBI Taxonomy" id="1616788"/>
    <lineage>
        <taxon>Bacteria</taxon>
        <taxon>Bacillati</taxon>
        <taxon>Bacillota</taxon>
        <taxon>Bacilli</taxon>
        <taxon>Bacillales</taxon>
        <taxon>Paenibacillaceae</taxon>
        <taxon>Paenibacillus</taxon>
    </lineage>
</organism>
<dbReference type="KEGG" id="pbv:AR543_18990"/>
<dbReference type="InterPro" id="IPR000843">
    <property type="entry name" value="HTH_LacI"/>
</dbReference>
<dbReference type="OrthoDB" id="9798934at2"/>
<dbReference type="CDD" id="cd01392">
    <property type="entry name" value="HTH_LacI"/>
    <property type="match status" value="1"/>
</dbReference>
<feature type="domain" description="HTH lacI-type" evidence="4">
    <location>
        <begin position="9"/>
        <end position="56"/>
    </location>
</feature>
<keyword evidence="1" id="KW-0805">Transcription regulation</keyword>
<dbReference type="PROSITE" id="PS50932">
    <property type="entry name" value="HTH_LACI_2"/>
    <property type="match status" value="1"/>
</dbReference>
<evidence type="ECO:0000256" key="1">
    <source>
        <dbReference type="ARBA" id="ARBA00023015"/>
    </source>
</evidence>
<dbReference type="AlphaFoldDB" id="A0A172ZJX7"/>
<reference evidence="6" key="1">
    <citation type="submission" date="2015-10" db="EMBL/GenBank/DDBJ databases">
        <title>Genome of Paenibacillus bovis sp. nov.</title>
        <authorList>
            <person name="Wu Z."/>
            <person name="Gao C."/>
            <person name="Liu Z."/>
            <person name="Zheng H."/>
        </authorList>
    </citation>
    <scope>NUCLEOTIDE SEQUENCE [LARGE SCALE GENOMIC DNA]</scope>
    <source>
        <strain evidence="6">BD3526</strain>
    </source>
</reference>
<dbReference type="Pfam" id="PF13377">
    <property type="entry name" value="Peripla_BP_3"/>
    <property type="match status" value="1"/>
</dbReference>
<dbReference type="STRING" id="1616788.AR543_18990"/>
<protein>
    <submittedName>
        <fullName evidence="5">Transcriptional regulator</fullName>
    </submittedName>
</protein>
<dbReference type="InterPro" id="IPR028082">
    <property type="entry name" value="Peripla_BP_I"/>
</dbReference>
<keyword evidence="6" id="KW-1185">Reference proteome</keyword>
<gene>
    <name evidence="5" type="ORF">AR543_18990</name>
</gene>
<keyword evidence="2" id="KW-0238">DNA-binding</keyword>
<dbReference type="GO" id="GO:0003700">
    <property type="term" value="F:DNA-binding transcription factor activity"/>
    <property type="evidence" value="ECO:0007669"/>
    <property type="project" value="TreeGrafter"/>
</dbReference>
<dbReference type="InterPro" id="IPR046335">
    <property type="entry name" value="LacI/GalR-like_sensor"/>
</dbReference>
<dbReference type="InterPro" id="IPR010982">
    <property type="entry name" value="Lambda_DNA-bd_dom_sf"/>
</dbReference>
<dbReference type="PANTHER" id="PTHR30146:SF105">
    <property type="entry name" value="CATABOLITE CONTROL PROTEIN B"/>
    <property type="match status" value="1"/>
</dbReference>
<dbReference type="Pfam" id="PF00356">
    <property type="entry name" value="LacI"/>
    <property type="match status" value="1"/>
</dbReference>
<name>A0A172ZJX7_9BACL</name>
<accession>A0A172ZJX7</accession>
<sequence>MSKFDEIIRLSGYSRATVSRVINHSRHVSPEAREKITDIMNQLNYVPNRNAVSLSTGQTHQIGIVMASTSEIVLSFLNQFVDIAMDYGFQTIIYTTRGDKENELRAFEDLRSKRVDGLVIVTCVNEPRLLKAYCEYGPIVSWQRMGSDEIPSVAMDQAEGYRLALEHLISRGYTRIANLFGRVESLNTQSRREAYEQFMQEHHLPVRTDWYRYSVFTPTDGEQALRQLAADAELPQAVLCANDYVAIGIQSEANKQGISIPDQLAIVGFDNTELADTLGITTIHNPIAEQATHAFCRLWAVLNKQQMESLLQPEPLKYKLIARQTT</sequence>
<dbReference type="SMART" id="SM00354">
    <property type="entry name" value="HTH_LACI"/>
    <property type="match status" value="1"/>
</dbReference>
<evidence type="ECO:0000259" key="4">
    <source>
        <dbReference type="PROSITE" id="PS50932"/>
    </source>
</evidence>
<evidence type="ECO:0000313" key="5">
    <source>
        <dbReference type="EMBL" id="ANF97898.1"/>
    </source>
</evidence>
<dbReference type="RefSeq" id="WP_060535991.1">
    <property type="nucleotide sequence ID" value="NZ_CP013023.1"/>
</dbReference>
<evidence type="ECO:0000313" key="6">
    <source>
        <dbReference type="Proteomes" id="UP000078148"/>
    </source>
</evidence>
<dbReference type="CDD" id="cd06286">
    <property type="entry name" value="PBP1_CcpB-like"/>
    <property type="match status" value="1"/>
</dbReference>
<keyword evidence="3" id="KW-0804">Transcription</keyword>
<dbReference type="Gene3D" id="3.40.50.2300">
    <property type="match status" value="2"/>
</dbReference>
<dbReference type="GO" id="GO:0000976">
    <property type="term" value="F:transcription cis-regulatory region binding"/>
    <property type="evidence" value="ECO:0007669"/>
    <property type="project" value="TreeGrafter"/>
</dbReference>
<dbReference type="SUPFAM" id="SSF53822">
    <property type="entry name" value="Periplasmic binding protein-like I"/>
    <property type="match status" value="1"/>
</dbReference>
<proteinExistence type="predicted"/>
<evidence type="ECO:0000256" key="2">
    <source>
        <dbReference type="ARBA" id="ARBA00023125"/>
    </source>
</evidence>
<evidence type="ECO:0000256" key="3">
    <source>
        <dbReference type="ARBA" id="ARBA00023163"/>
    </source>
</evidence>